<accession>A0A4R2HBC8</accession>
<name>A0A4R2HBC8_9ACTN</name>
<dbReference type="OrthoDB" id="3828755at2"/>
<protein>
    <submittedName>
        <fullName evidence="2">Uncharacterized protein</fullName>
    </submittedName>
</protein>
<keyword evidence="1" id="KW-0812">Transmembrane</keyword>
<comment type="caution">
    <text evidence="2">The sequence shown here is derived from an EMBL/GenBank/DDBJ whole genome shotgun (WGS) entry which is preliminary data.</text>
</comment>
<evidence type="ECO:0000313" key="3">
    <source>
        <dbReference type="Proteomes" id="UP000294508"/>
    </source>
</evidence>
<dbReference type="Proteomes" id="UP000294508">
    <property type="component" value="Unassembled WGS sequence"/>
</dbReference>
<keyword evidence="1" id="KW-0472">Membrane</keyword>
<evidence type="ECO:0000313" key="2">
    <source>
        <dbReference type="EMBL" id="TCO24654.1"/>
    </source>
</evidence>
<organism evidence="2 3">
    <name type="scientific">Kribbella steppae</name>
    <dbReference type="NCBI Taxonomy" id="2512223"/>
    <lineage>
        <taxon>Bacteria</taxon>
        <taxon>Bacillati</taxon>
        <taxon>Actinomycetota</taxon>
        <taxon>Actinomycetes</taxon>
        <taxon>Propionibacteriales</taxon>
        <taxon>Kribbellaceae</taxon>
        <taxon>Kribbella</taxon>
    </lineage>
</organism>
<sequence>MDTRLFGRSLLQAALTGLAAALAYDVMVRTGAPLCAPSAEHCVADLLGVLFTVQLGGLAMALALPVFARRAGLGWVPTVAAGTALVALNLAWFAVVTS</sequence>
<reference evidence="2 3" key="1">
    <citation type="journal article" date="2015" name="Stand. Genomic Sci.">
        <title>Genomic Encyclopedia of Bacterial and Archaeal Type Strains, Phase III: the genomes of soil and plant-associated and newly described type strains.</title>
        <authorList>
            <person name="Whitman W.B."/>
            <person name="Woyke T."/>
            <person name="Klenk H.P."/>
            <person name="Zhou Y."/>
            <person name="Lilburn T.G."/>
            <person name="Beck B.J."/>
            <person name="De Vos P."/>
            <person name="Vandamme P."/>
            <person name="Eisen J.A."/>
            <person name="Garrity G."/>
            <person name="Hugenholtz P."/>
            <person name="Kyrpides N.C."/>
        </authorList>
    </citation>
    <scope>NUCLEOTIDE SEQUENCE [LARGE SCALE GENOMIC DNA]</scope>
    <source>
        <strain evidence="2 3">VKM Ac-2572</strain>
    </source>
</reference>
<dbReference type="EMBL" id="SLWN01000008">
    <property type="protein sequence ID" value="TCO24654.1"/>
    <property type="molecule type" value="Genomic_DNA"/>
</dbReference>
<proteinExistence type="predicted"/>
<evidence type="ECO:0000256" key="1">
    <source>
        <dbReference type="SAM" id="Phobius"/>
    </source>
</evidence>
<feature type="transmembrane region" description="Helical" evidence="1">
    <location>
        <begin position="75"/>
        <end position="95"/>
    </location>
</feature>
<feature type="transmembrane region" description="Helical" evidence="1">
    <location>
        <begin position="47"/>
        <end position="68"/>
    </location>
</feature>
<keyword evidence="1" id="KW-1133">Transmembrane helix</keyword>
<keyword evidence="3" id="KW-1185">Reference proteome</keyword>
<dbReference type="RefSeq" id="WP_132211480.1">
    <property type="nucleotide sequence ID" value="NZ_SLWN01000008.1"/>
</dbReference>
<gene>
    <name evidence="2" type="ORF">EV652_108186</name>
</gene>
<dbReference type="AlphaFoldDB" id="A0A4R2HBC8"/>